<accession>A0A0A9K5B7</accession>
<proteinExistence type="predicted"/>
<reference evidence="1" key="1">
    <citation type="submission" date="2014-09" db="EMBL/GenBank/DDBJ databases">
        <authorList>
            <person name="Magalhaes I.L.F."/>
            <person name="Oliveira U."/>
            <person name="Santos F.R."/>
            <person name="Vidigal T.H.D.A."/>
            <person name="Brescovit A.D."/>
            <person name="Santos A.J."/>
        </authorList>
    </citation>
    <scope>NUCLEOTIDE SEQUENCE</scope>
    <source>
        <tissue evidence="1">Shoot tissue taken approximately 20 cm above the soil surface</tissue>
    </source>
</reference>
<evidence type="ECO:0000313" key="1">
    <source>
        <dbReference type="EMBL" id="JAE32679.1"/>
    </source>
</evidence>
<reference evidence="1" key="2">
    <citation type="journal article" date="2015" name="Data Brief">
        <title>Shoot transcriptome of the giant reed, Arundo donax.</title>
        <authorList>
            <person name="Barrero R.A."/>
            <person name="Guerrero F.D."/>
            <person name="Moolhuijzen P."/>
            <person name="Goolsby J.A."/>
            <person name="Tidwell J."/>
            <person name="Bellgard S.E."/>
            <person name="Bellgard M.I."/>
        </authorList>
    </citation>
    <scope>NUCLEOTIDE SEQUENCE</scope>
    <source>
        <tissue evidence="1">Shoot tissue taken approximately 20 cm above the soil surface</tissue>
    </source>
</reference>
<sequence>MVKSPAGGSKGTGILGRLRTLMPPYPPAALWNAREGK</sequence>
<dbReference type="EMBL" id="GBRH01165217">
    <property type="protein sequence ID" value="JAE32679.1"/>
    <property type="molecule type" value="Transcribed_RNA"/>
</dbReference>
<dbReference type="AlphaFoldDB" id="A0A0A9K5B7"/>
<name>A0A0A9K5B7_ARUDO</name>
<protein>
    <submittedName>
        <fullName evidence="1">Uncharacterized protein</fullName>
    </submittedName>
</protein>
<organism evidence="1">
    <name type="scientific">Arundo donax</name>
    <name type="common">Giant reed</name>
    <name type="synonym">Donax arundinaceus</name>
    <dbReference type="NCBI Taxonomy" id="35708"/>
    <lineage>
        <taxon>Eukaryota</taxon>
        <taxon>Viridiplantae</taxon>
        <taxon>Streptophyta</taxon>
        <taxon>Embryophyta</taxon>
        <taxon>Tracheophyta</taxon>
        <taxon>Spermatophyta</taxon>
        <taxon>Magnoliopsida</taxon>
        <taxon>Liliopsida</taxon>
        <taxon>Poales</taxon>
        <taxon>Poaceae</taxon>
        <taxon>PACMAD clade</taxon>
        <taxon>Arundinoideae</taxon>
        <taxon>Arundineae</taxon>
        <taxon>Arundo</taxon>
    </lineage>
</organism>